<evidence type="ECO:0000259" key="3">
    <source>
        <dbReference type="PROSITE" id="PS50837"/>
    </source>
</evidence>
<dbReference type="InterPro" id="IPR027417">
    <property type="entry name" value="P-loop_NTPase"/>
</dbReference>
<feature type="transmembrane region" description="Helical" evidence="2">
    <location>
        <begin position="747"/>
        <end position="768"/>
    </location>
</feature>
<dbReference type="PROSITE" id="PS50837">
    <property type="entry name" value="NACHT"/>
    <property type="match status" value="1"/>
</dbReference>
<evidence type="ECO:0000256" key="2">
    <source>
        <dbReference type="SAM" id="Phobius"/>
    </source>
</evidence>
<dbReference type="SUPFAM" id="SSF52540">
    <property type="entry name" value="P-loop containing nucleoside triphosphate hydrolases"/>
    <property type="match status" value="1"/>
</dbReference>
<feature type="compositionally biased region" description="Polar residues" evidence="1">
    <location>
        <begin position="159"/>
        <end position="177"/>
    </location>
</feature>
<dbReference type="PANTHER" id="PTHR46312:SF2">
    <property type="entry name" value="NUCLEOTIDE-BINDING OLIGOMERIZATION DOMAIN-CONTAINING PROTEIN 2-LIKE"/>
    <property type="match status" value="1"/>
</dbReference>
<organism evidence="4 5">
    <name type="scientific">Leptolyngbya cf. ectocarpi LEGE 11479</name>
    <dbReference type="NCBI Taxonomy" id="1828722"/>
    <lineage>
        <taxon>Bacteria</taxon>
        <taxon>Bacillati</taxon>
        <taxon>Cyanobacteriota</taxon>
        <taxon>Cyanophyceae</taxon>
        <taxon>Leptolyngbyales</taxon>
        <taxon>Leptolyngbyaceae</taxon>
        <taxon>Leptolyngbya group</taxon>
        <taxon>Leptolyngbya</taxon>
    </lineage>
</organism>
<feature type="transmembrane region" description="Helical" evidence="2">
    <location>
        <begin position="679"/>
        <end position="700"/>
    </location>
</feature>
<evidence type="ECO:0000256" key="1">
    <source>
        <dbReference type="SAM" id="MobiDB-lite"/>
    </source>
</evidence>
<proteinExistence type="predicted"/>
<dbReference type="EMBL" id="JADEXP010000058">
    <property type="protein sequence ID" value="MBE9066782.1"/>
    <property type="molecule type" value="Genomic_DNA"/>
</dbReference>
<dbReference type="RefSeq" id="WP_193992760.1">
    <property type="nucleotide sequence ID" value="NZ_JADEXP010000058.1"/>
</dbReference>
<protein>
    <submittedName>
        <fullName evidence="4">NACHT domain-containing protein</fullName>
    </submittedName>
</protein>
<feature type="transmembrane region" description="Helical" evidence="2">
    <location>
        <begin position="620"/>
        <end position="642"/>
    </location>
</feature>
<dbReference type="Pfam" id="PF05729">
    <property type="entry name" value="NACHT"/>
    <property type="match status" value="1"/>
</dbReference>
<keyword evidence="5" id="KW-1185">Reference proteome</keyword>
<evidence type="ECO:0000313" key="4">
    <source>
        <dbReference type="EMBL" id="MBE9066782.1"/>
    </source>
</evidence>
<sequence length="898" mass="102382">MGRLAYGEVSRKKTSQLLEALLDLSNDHLDPDFSEQLRKKGLRCHQADWHTDSPKLDIQSTRPLLIELVQFRYQSQALIDSKPKLKEALDHLEQTVQCLRLRGKKQGQRIVDGTFTLWSTDTDANLREINERWPRSQDQSTDEQSGQTEANAEDCEAPQTDTPFSNTADTSDSSGSAESEDTWEDLFDQVVDLLRGSLPHSPLFRSAIRLLGIDLRARITAADRQYLLQRVQKMWLQDYLRNALSFSEQWQTLRIDITNQPSALAQYRNIVWENPQHLDTLHPLPASTNLIEQFNDIKPLRRLLILGAPGSGKTIALLELLRELHRGADSELTQPIPVVFNLSTYGLPPAGRNFTSWLVTQLEQQYSLDAARGRRFIEEQTLLLLLDGLDEVRSHLRNVCIRQINQFLRTYRHTECIVCSRIVEYETATDALQLEASLKLQPLTLNQATEYLGQFSQNQSLASLIQAIRSNSDFQQLAETPLMLNVMALAYQHKPTSELQSFTCLDDHRAYLYDAVLNRLLNRKQPVDRRLAPSQRYGDKAYSPEEIRAWLIWLAKRMVEHDQTTFFIEQLTPDWLDTRRQRQGFRLNSHLIVGILTGVISACHMTPMAGWQDTGEATRFFLPILRVGIFSSVLVSVLFIGLRRIIPQILAGFVTASVYVVLFGILAHPFMNLGPNKTYIARLSPILIDWLGMAFFWGLMRSQLVVIHKVTWSWLSALRFTGIGCLAYLVIYLPLRLFLLNEYHGDYWFEIAYEFFLIAALSATYGGFSLGSTPEPKDIVVPNQGMQKAIGNAVLLAIVMGPAGMLIAWQYAHGNPYEYAMIAGAIGLLAALLGGQRSGQVLIQHLIIRIILWWNRRAPWNYARFLNFVTRSMVLRRAGGGYLFMHRSFMEHLAKKSL</sequence>
<feature type="transmembrane region" description="Helical" evidence="2">
    <location>
        <begin position="789"/>
        <end position="811"/>
    </location>
</feature>
<dbReference type="Proteomes" id="UP000615026">
    <property type="component" value="Unassembled WGS sequence"/>
</dbReference>
<dbReference type="InterPro" id="IPR045434">
    <property type="entry name" value="EAD4"/>
</dbReference>
<dbReference type="PANTHER" id="PTHR46312">
    <property type="entry name" value="NACHT DOMAIN-CONTAINING PROTEIN"/>
    <property type="match status" value="1"/>
</dbReference>
<gene>
    <name evidence="4" type="ORF">IQ260_08965</name>
</gene>
<comment type="caution">
    <text evidence="4">The sequence shown here is derived from an EMBL/GenBank/DDBJ whole genome shotgun (WGS) entry which is preliminary data.</text>
</comment>
<feature type="transmembrane region" description="Helical" evidence="2">
    <location>
        <begin position="649"/>
        <end position="667"/>
    </location>
</feature>
<dbReference type="InterPro" id="IPR007111">
    <property type="entry name" value="NACHT_NTPase"/>
</dbReference>
<keyword evidence="2" id="KW-0812">Transmembrane</keyword>
<name>A0A928X1M1_LEPEC</name>
<feature type="region of interest" description="Disordered" evidence="1">
    <location>
        <begin position="130"/>
        <end position="181"/>
    </location>
</feature>
<keyword evidence="2" id="KW-0472">Membrane</keyword>
<feature type="transmembrane region" description="Helical" evidence="2">
    <location>
        <begin position="817"/>
        <end position="835"/>
    </location>
</feature>
<dbReference type="Pfam" id="PF19959">
    <property type="entry name" value="EAD4"/>
    <property type="match status" value="1"/>
</dbReference>
<dbReference type="AlphaFoldDB" id="A0A928X1M1"/>
<reference evidence="4" key="1">
    <citation type="submission" date="2020-10" db="EMBL/GenBank/DDBJ databases">
        <authorList>
            <person name="Castelo-Branco R."/>
            <person name="Eusebio N."/>
            <person name="Adriana R."/>
            <person name="Vieira A."/>
            <person name="Brugerolle De Fraissinette N."/>
            <person name="Rezende De Castro R."/>
            <person name="Schneider M.P."/>
            <person name="Vasconcelos V."/>
            <person name="Leao P.N."/>
        </authorList>
    </citation>
    <scope>NUCLEOTIDE SEQUENCE</scope>
    <source>
        <strain evidence="4">LEGE 11479</strain>
    </source>
</reference>
<keyword evidence="2" id="KW-1133">Transmembrane helix</keyword>
<feature type="domain" description="NACHT" evidence="3">
    <location>
        <begin position="301"/>
        <end position="392"/>
    </location>
</feature>
<evidence type="ECO:0000313" key="5">
    <source>
        <dbReference type="Proteomes" id="UP000615026"/>
    </source>
</evidence>
<feature type="compositionally biased region" description="Polar residues" evidence="1">
    <location>
        <begin position="136"/>
        <end position="150"/>
    </location>
</feature>
<feature type="transmembrane region" description="Helical" evidence="2">
    <location>
        <begin position="712"/>
        <end position="735"/>
    </location>
</feature>
<accession>A0A928X1M1</accession>
<dbReference type="Gene3D" id="3.40.50.300">
    <property type="entry name" value="P-loop containing nucleotide triphosphate hydrolases"/>
    <property type="match status" value="1"/>
</dbReference>